<sequence>MHTLDLHGLMQTQKNKDTKALIGYGFLKFIGRMRWLWRDDETTADTVATSPRSDDRKRATPTCPQRCCSQSDSVYSHLSVPAMAAGVSIVSDLPYSVSSQRGEISGEMAIESLSEQPLLVQRLPRSGHWKMQPYRGRHRLAGEMSGGRRHSASDVLLKVLQRRRSSALEILSSSSHTLMVAVIMNQPQPSAEHKSRRSNSRVPTAKYTKMGETLRHVIPSHMQCSMACGGRACKYENPARWSDEEQGIKGLYSSWITDNLLAMARPSTEIIEKYNIIEQFQRCGLKTVINLQRPGEHASCGNPLEQESGFTYRPETFMEAGIYYYNFGWKDYGVASLTTILDMVKVMSFAVQEGKMAVHCHAGLGRTGVLLACYLIFTTRMNADQAILFVRAKRPNSIQTRGQLLCVREFAQFLVPLRSVFSCAEPKAGAVTLSQFLTRQRHLLHGYEARQMKNVPKIVQLVCGLLLEIAANRQVVTEEEWVEIPDLSAEVEKTVSQQALQQLGNEMRGKGIPVLPCALSALSPPAPQSKVMNDQPLISDNDLDPLWRQQNAESPHRCSLFNSRCLSDSVLDKLGQWHNLGNTVIEKPANFLFKHSLSHSNLLTCNPPGCYDLSPHDNMNSFHDHQTSQKQNAEFSILKKRPYKRHQSLTFDLSEHGRKCLCEEMLQARSTQSDLVASEEDVVLDGETTPRVPAITLQSELSPEGRRVLVARALAMHLTDKELASKVSVWQTELNSREGAWERLCMERDPLVLSSLMWSWLEQLKDPVISSEVIEVLMEKNVNAQNALNSLEKRFRQAAGNPNRYLRGEINGHRLTLLCILDCAAHLLPVPEEVVTSFLNQTIKVFTKIDPASDKNESLYSTLKAILTQVLYELRDKAAEVNGDS</sequence>
<keyword evidence="1" id="KW-0970">Cilium biogenesis/degradation</keyword>
<comment type="similarity">
    <text evidence="5">Belongs to the protein-tyrosine phosphatase family. Non-receptor class PTPDC1 subfamily.</text>
</comment>
<dbReference type="PROSITE" id="PS50056">
    <property type="entry name" value="TYR_PHOSPHATASE_2"/>
    <property type="match status" value="1"/>
</dbReference>
<organism evidence="11 12">
    <name type="scientific">Menidia menidia</name>
    <name type="common">Atlantic silverside</name>
    <dbReference type="NCBI Taxonomy" id="238744"/>
    <lineage>
        <taxon>Eukaryota</taxon>
        <taxon>Metazoa</taxon>
        <taxon>Chordata</taxon>
        <taxon>Craniata</taxon>
        <taxon>Vertebrata</taxon>
        <taxon>Euteleostomi</taxon>
        <taxon>Actinopterygii</taxon>
        <taxon>Neopterygii</taxon>
        <taxon>Teleostei</taxon>
        <taxon>Neoteleostei</taxon>
        <taxon>Acanthomorphata</taxon>
        <taxon>Ovalentaria</taxon>
        <taxon>Atherinomorphae</taxon>
        <taxon>Atheriniformes</taxon>
        <taxon>Atherinopsidae</taxon>
        <taxon>Menidiinae</taxon>
        <taxon>Menidia</taxon>
    </lineage>
</organism>
<proteinExistence type="inferred from homology"/>
<evidence type="ECO:0000313" key="11">
    <source>
        <dbReference type="EMBL" id="CAG5984545.1"/>
    </source>
</evidence>
<dbReference type="SMART" id="SM00404">
    <property type="entry name" value="PTPc_motif"/>
    <property type="match status" value="1"/>
</dbReference>
<feature type="domain" description="Tyrosine specific protein phosphatases" evidence="10">
    <location>
        <begin position="338"/>
        <end position="405"/>
    </location>
</feature>
<accession>A0A8S4BH91</accession>
<evidence type="ECO:0000256" key="2">
    <source>
        <dbReference type="ARBA" id="ARBA00022801"/>
    </source>
</evidence>
<dbReference type="Gene3D" id="3.90.190.10">
    <property type="entry name" value="Protein tyrosine phosphatase superfamily"/>
    <property type="match status" value="1"/>
</dbReference>
<evidence type="ECO:0000256" key="3">
    <source>
        <dbReference type="ARBA" id="ARBA00022912"/>
    </source>
</evidence>
<keyword evidence="7" id="KW-0175">Coiled coil</keyword>
<dbReference type="GO" id="GO:0004725">
    <property type="term" value="F:protein tyrosine phosphatase activity"/>
    <property type="evidence" value="ECO:0007669"/>
    <property type="project" value="InterPro"/>
</dbReference>
<keyword evidence="12" id="KW-1185">Reference proteome</keyword>
<dbReference type="Pfam" id="PF00782">
    <property type="entry name" value="DSPc"/>
    <property type="match status" value="1"/>
</dbReference>
<evidence type="ECO:0000256" key="4">
    <source>
        <dbReference type="ARBA" id="ARBA00056295"/>
    </source>
</evidence>
<feature type="region of interest" description="Disordered" evidence="8">
    <location>
        <begin position="44"/>
        <end position="66"/>
    </location>
</feature>
<dbReference type="InterPro" id="IPR016130">
    <property type="entry name" value="Tyr_Pase_AS"/>
</dbReference>
<dbReference type="InterPro" id="IPR000387">
    <property type="entry name" value="Tyr_Pase_dom"/>
</dbReference>
<evidence type="ECO:0000259" key="9">
    <source>
        <dbReference type="PROSITE" id="PS50054"/>
    </source>
</evidence>
<evidence type="ECO:0000256" key="7">
    <source>
        <dbReference type="SAM" id="Coils"/>
    </source>
</evidence>
<comment type="function">
    <text evidence="4">May play roles in cilia formation and/or maintenance.</text>
</comment>
<evidence type="ECO:0000256" key="6">
    <source>
        <dbReference type="ARBA" id="ARBA00072096"/>
    </source>
</evidence>
<comment type="caution">
    <text evidence="11">The sequence shown here is derived from an EMBL/GenBank/DDBJ whole genome shotgun (WGS) entry which is preliminary data.</text>
</comment>
<evidence type="ECO:0000313" key="12">
    <source>
        <dbReference type="Proteomes" id="UP000677803"/>
    </source>
</evidence>
<dbReference type="GO" id="GO:0060271">
    <property type="term" value="P:cilium assembly"/>
    <property type="evidence" value="ECO:0007669"/>
    <property type="project" value="InterPro"/>
</dbReference>
<dbReference type="PROSITE" id="PS50054">
    <property type="entry name" value="TYR_PHOSPHATASE_DUAL"/>
    <property type="match status" value="1"/>
</dbReference>
<dbReference type="OrthoDB" id="542013at2759"/>
<dbReference type="PROSITE" id="PS00383">
    <property type="entry name" value="TYR_PHOSPHATASE_1"/>
    <property type="match status" value="1"/>
</dbReference>
<dbReference type="InterPro" id="IPR050561">
    <property type="entry name" value="PTP"/>
</dbReference>
<evidence type="ECO:0000256" key="5">
    <source>
        <dbReference type="ARBA" id="ARBA00060867"/>
    </source>
</evidence>
<protein>
    <recommendedName>
        <fullName evidence="6">Protein tyrosine phosphatase domain-containing protein 1</fullName>
    </recommendedName>
</protein>
<gene>
    <name evidence="11" type="ORF">MMEN_LOCUS16770</name>
</gene>
<reference evidence="11" key="1">
    <citation type="submission" date="2021-05" db="EMBL/GenBank/DDBJ databases">
        <authorList>
            <person name="Tigano A."/>
        </authorList>
    </citation>
    <scope>NUCLEOTIDE SEQUENCE</scope>
</reference>
<evidence type="ECO:0000259" key="10">
    <source>
        <dbReference type="PROSITE" id="PS50056"/>
    </source>
</evidence>
<dbReference type="InterPro" id="IPR029021">
    <property type="entry name" value="Prot-tyrosine_phosphatase-like"/>
</dbReference>
<dbReference type="InterPro" id="IPR049573">
    <property type="entry name" value="PTPDC1_PTP"/>
</dbReference>
<dbReference type="AlphaFoldDB" id="A0A8S4BH91"/>
<dbReference type="InterPro" id="IPR020422">
    <property type="entry name" value="TYR_PHOSPHATASE_DUAL_dom"/>
</dbReference>
<dbReference type="SUPFAM" id="SSF52799">
    <property type="entry name" value="(Phosphotyrosine protein) phosphatases II"/>
    <property type="match status" value="1"/>
</dbReference>
<keyword evidence="2" id="KW-0378">Hydrolase</keyword>
<keyword evidence="3" id="KW-0904">Protein phosphatase</keyword>
<dbReference type="PANTHER" id="PTHR23339">
    <property type="entry name" value="TYROSINE SPECIFIC PROTEIN PHOSPHATASE AND DUAL SPECIFICITY PROTEIN PHOSPHATASE"/>
    <property type="match status" value="1"/>
</dbReference>
<feature type="coiled-coil region" evidence="7">
    <location>
        <begin position="774"/>
        <end position="801"/>
    </location>
</feature>
<feature type="domain" description="Tyrosine-protein phosphatase" evidence="9">
    <location>
        <begin position="252"/>
        <end position="423"/>
    </location>
</feature>
<evidence type="ECO:0000256" key="1">
    <source>
        <dbReference type="ARBA" id="ARBA00022794"/>
    </source>
</evidence>
<dbReference type="InterPro" id="IPR000340">
    <property type="entry name" value="Dual-sp_phosphatase_cat-dom"/>
</dbReference>
<dbReference type="FunFam" id="3.90.190.10:FF:000027">
    <property type="entry name" value="Protein tyrosine phosphatase domain containing 1"/>
    <property type="match status" value="1"/>
</dbReference>
<dbReference type="Proteomes" id="UP000677803">
    <property type="component" value="Unassembled WGS sequence"/>
</dbReference>
<name>A0A8S4BH91_9TELE</name>
<dbReference type="SMART" id="SM00195">
    <property type="entry name" value="DSPc"/>
    <property type="match status" value="1"/>
</dbReference>
<dbReference type="CDD" id="cd14506">
    <property type="entry name" value="PTP_PTPDC1"/>
    <property type="match status" value="1"/>
</dbReference>
<dbReference type="EMBL" id="CAJRST010033334">
    <property type="protein sequence ID" value="CAG5984545.1"/>
    <property type="molecule type" value="Genomic_DNA"/>
</dbReference>
<evidence type="ECO:0000256" key="8">
    <source>
        <dbReference type="SAM" id="MobiDB-lite"/>
    </source>
</evidence>
<dbReference type="InterPro" id="IPR003595">
    <property type="entry name" value="Tyr_Pase_cat"/>
</dbReference>